<reference evidence="9 10" key="1">
    <citation type="submission" date="2018-06" db="EMBL/GenBank/DDBJ databases">
        <title>Genomic Encyclopedia of Archaeal and Bacterial Type Strains, Phase II (KMG-II): from individual species to whole genera.</title>
        <authorList>
            <person name="Goeker M."/>
        </authorList>
    </citation>
    <scope>NUCLEOTIDE SEQUENCE [LARGE SCALE GENOMIC DNA]</scope>
    <source>
        <strain evidence="9 10">DSM 24525</strain>
    </source>
</reference>
<keyword evidence="3" id="KW-1003">Cell membrane</keyword>
<comment type="caution">
    <text evidence="9">The sequence shown here is derived from an EMBL/GenBank/DDBJ whole genome shotgun (WGS) entry which is preliminary data.</text>
</comment>
<keyword evidence="4 7" id="KW-0812">Transmembrane</keyword>
<feature type="transmembrane region" description="Helical" evidence="7">
    <location>
        <begin position="49"/>
        <end position="80"/>
    </location>
</feature>
<evidence type="ECO:0000313" key="9">
    <source>
        <dbReference type="EMBL" id="PZW50825.1"/>
    </source>
</evidence>
<organism evidence="9 10">
    <name type="scientific">Humitalea rosea</name>
    <dbReference type="NCBI Taxonomy" id="990373"/>
    <lineage>
        <taxon>Bacteria</taxon>
        <taxon>Pseudomonadati</taxon>
        <taxon>Pseudomonadota</taxon>
        <taxon>Alphaproteobacteria</taxon>
        <taxon>Acetobacterales</taxon>
        <taxon>Roseomonadaceae</taxon>
        <taxon>Humitalea</taxon>
    </lineage>
</organism>
<evidence type="ECO:0000256" key="2">
    <source>
        <dbReference type="ARBA" id="ARBA00022448"/>
    </source>
</evidence>
<keyword evidence="5 7" id="KW-1133">Transmembrane helix</keyword>
<dbReference type="AlphaFoldDB" id="A0A2W7IXA8"/>
<dbReference type="InterPro" id="IPR000515">
    <property type="entry name" value="MetI-like"/>
</dbReference>
<dbReference type="GO" id="GO:0055085">
    <property type="term" value="P:transmembrane transport"/>
    <property type="evidence" value="ECO:0007669"/>
    <property type="project" value="InterPro"/>
</dbReference>
<evidence type="ECO:0000256" key="4">
    <source>
        <dbReference type="ARBA" id="ARBA00022692"/>
    </source>
</evidence>
<name>A0A2W7IXA8_9PROT</name>
<dbReference type="PROSITE" id="PS50928">
    <property type="entry name" value="ABC_TM1"/>
    <property type="match status" value="1"/>
</dbReference>
<dbReference type="SUPFAM" id="SSF161098">
    <property type="entry name" value="MetI-like"/>
    <property type="match status" value="1"/>
</dbReference>
<evidence type="ECO:0000256" key="7">
    <source>
        <dbReference type="RuleBase" id="RU363032"/>
    </source>
</evidence>
<dbReference type="RefSeq" id="WP_111396126.1">
    <property type="nucleotide sequence ID" value="NZ_QKYU01000001.1"/>
</dbReference>
<dbReference type="EMBL" id="QKYU01000001">
    <property type="protein sequence ID" value="PZW50825.1"/>
    <property type="molecule type" value="Genomic_DNA"/>
</dbReference>
<gene>
    <name evidence="9" type="ORF">C8P66_10138</name>
</gene>
<dbReference type="CDD" id="cd06261">
    <property type="entry name" value="TM_PBP2"/>
    <property type="match status" value="1"/>
</dbReference>
<accession>A0A2W7IXA8</accession>
<feature type="transmembrane region" description="Helical" evidence="7">
    <location>
        <begin position="92"/>
        <end position="113"/>
    </location>
</feature>
<protein>
    <submittedName>
        <fullName evidence="9">Sulfonate transport system permease protein</fullName>
    </submittedName>
</protein>
<keyword evidence="10" id="KW-1185">Reference proteome</keyword>
<evidence type="ECO:0000313" key="10">
    <source>
        <dbReference type="Proteomes" id="UP000249688"/>
    </source>
</evidence>
<evidence type="ECO:0000256" key="1">
    <source>
        <dbReference type="ARBA" id="ARBA00004651"/>
    </source>
</evidence>
<dbReference type="GO" id="GO:0005886">
    <property type="term" value="C:plasma membrane"/>
    <property type="evidence" value="ECO:0007669"/>
    <property type="project" value="UniProtKB-SubCell"/>
</dbReference>
<keyword evidence="6 7" id="KW-0472">Membrane</keyword>
<comment type="similarity">
    <text evidence="7">Belongs to the binding-protein-dependent transport system permease family.</text>
</comment>
<dbReference type="InterPro" id="IPR035906">
    <property type="entry name" value="MetI-like_sf"/>
</dbReference>
<evidence type="ECO:0000259" key="8">
    <source>
        <dbReference type="PROSITE" id="PS50928"/>
    </source>
</evidence>
<comment type="subcellular location">
    <subcellularLocation>
        <location evidence="1 7">Cell membrane</location>
        <topology evidence="1 7">Multi-pass membrane protein</topology>
    </subcellularLocation>
</comment>
<sequence length="249" mass="26031">MNARGLVLPLGLLALWQGVAAGGLADPRLLAPPGEVAATAWRVLTDPAIFLALGASLGRCLAGFVLGAGLGLCFGLLCGLSRPADRLLGPSFHALKNVAVFAWIPLIAMWFGFGEEARIIFIALATFTPMVLNSWEGIAGTPRALLEVGSVLRFGPWQSLARIRLPAALPSMMTGVQLGLMHAWLATIGAEYFLAKGTGLGGVLIEGRDTFDMALVLVGVVLLGAVGLVLSQMARLGGARLAPWKREIA</sequence>
<evidence type="ECO:0000256" key="3">
    <source>
        <dbReference type="ARBA" id="ARBA00022475"/>
    </source>
</evidence>
<dbReference type="Gene3D" id="1.10.3720.10">
    <property type="entry name" value="MetI-like"/>
    <property type="match status" value="1"/>
</dbReference>
<dbReference type="PANTHER" id="PTHR30151">
    <property type="entry name" value="ALKANE SULFONATE ABC TRANSPORTER-RELATED, MEMBRANE SUBUNIT"/>
    <property type="match status" value="1"/>
</dbReference>
<feature type="transmembrane region" description="Helical" evidence="7">
    <location>
        <begin position="210"/>
        <end position="230"/>
    </location>
</feature>
<dbReference type="Pfam" id="PF00528">
    <property type="entry name" value="BPD_transp_1"/>
    <property type="match status" value="1"/>
</dbReference>
<keyword evidence="2 7" id="KW-0813">Transport</keyword>
<proteinExistence type="inferred from homology"/>
<dbReference type="PANTHER" id="PTHR30151:SF38">
    <property type="entry name" value="ALIPHATIC SULFONATES TRANSPORT PERMEASE PROTEIN SSUC-RELATED"/>
    <property type="match status" value="1"/>
</dbReference>
<dbReference type="OrthoDB" id="9786495at2"/>
<dbReference type="Proteomes" id="UP000249688">
    <property type="component" value="Unassembled WGS sequence"/>
</dbReference>
<feature type="domain" description="ABC transmembrane type-1" evidence="8">
    <location>
        <begin position="53"/>
        <end position="234"/>
    </location>
</feature>
<evidence type="ECO:0000256" key="6">
    <source>
        <dbReference type="ARBA" id="ARBA00023136"/>
    </source>
</evidence>
<evidence type="ECO:0000256" key="5">
    <source>
        <dbReference type="ARBA" id="ARBA00022989"/>
    </source>
</evidence>